<keyword evidence="1" id="KW-1133">Transmembrane helix</keyword>
<feature type="transmembrane region" description="Helical" evidence="1">
    <location>
        <begin position="51"/>
        <end position="70"/>
    </location>
</feature>
<gene>
    <name evidence="2" type="ORF">C3K47_14735</name>
</gene>
<dbReference type="AlphaFoldDB" id="A0A2S4ZZC2"/>
<comment type="caution">
    <text evidence="2">The sequence shown here is derived from an EMBL/GenBank/DDBJ whole genome shotgun (WGS) entry which is preliminary data.</text>
</comment>
<dbReference type="OrthoDB" id="678747at2"/>
<reference evidence="2 3" key="1">
    <citation type="submission" date="2018-01" db="EMBL/GenBank/DDBJ databases">
        <authorList>
            <person name="Gaut B.S."/>
            <person name="Morton B.R."/>
            <person name="Clegg M.T."/>
            <person name="Duvall M.R."/>
        </authorList>
    </citation>
    <scope>NUCLEOTIDE SEQUENCE [LARGE SCALE GENOMIC DNA]</scope>
    <source>
        <strain evidence="2 3">HR-AV</strain>
    </source>
</reference>
<name>A0A2S4ZZC2_9SPHI</name>
<evidence type="ECO:0000256" key="1">
    <source>
        <dbReference type="SAM" id="Phobius"/>
    </source>
</evidence>
<proteinExistence type="predicted"/>
<organism evidence="2 3">
    <name type="scientific">Solitalea longa</name>
    <dbReference type="NCBI Taxonomy" id="2079460"/>
    <lineage>
        <taxon>Bacteria</taxon>
        <taxon>Pseudomonadati</taxon>
        <taxon>Bacteroidota</taxon>
        <taxon>Sphingobacteriia</taxon>
        <taxon>Sphingobacteriales</taxon>
        <taxon>Sphingobacteriaceae</taxon>
        <taxon>Solitalea</taxon>
    </lineage>
</organism>
<protein>
    <submittedName>
        <fullName evidence="2">Uncharacterized protein</fullName>
    </submittedName>
</protein>
<keyword evidence="1" id="KW-0472">Membrane</keyword>
<sequence length="90" mass="9849">MKKTVVALLFAFILIGMLPESSKAQCPMCKSSVESSIEKGGKTGTGLNNGILYLLAAPYIAVAGVGLMWYRNYRRKNVNINIPDQELNLN</sequence>
<keyword evidence="1" id="KW-0812">Transmembrane</keyword>
<keyword evidence="3" id="KW-1185">Reference proteome</keyword>
<accession>A0A2S4ZZC2</accession>
<evidence type="ECO:0000313" key="2">
    <source>
        <dbReference type="EMBL" id="POY35681.1"/>
    </source>
</evidence>
<dbReference type="Proteomes" id="UP000236893">
    <property type="component" value="Unassembled WGS sequence"/>
</dbReference>
<evidence type="ECO:0000313" key="3">
    <source>
        <dbReference type="Proteomes" id="UP000236893"/>
    </source>
</evidence>
<dbReference type="EMBL" id="PQVF01000010">
    <property type="protein sequence ID" value="POY35681.1"/>
    <property type="molecule type" value="Genomic_DNA"/>
</dbReference>